<dbReference type="EMBL" id="RCHR01000001">
    <property type="protein sequence ID" value="RLL47791.1"/>
    <property type="molecule type" value="Genomic_DNA"/>
</dbReference>
<dbReference type="Pfam" id="PF13152">
    <property type="entry name" value="DUF3967"/>
    <property type="match status" value="1"/>
</dbReference>
<feature type="domain" description="DUF3967" evidence="2">
    <location>
        <begin position="147"/>
        <end position="176"/>
    </location>
</feature>
<evidence type="ECO:0000259" key="2">
    <source>
        <dbReference type="Pfam" id="PF13152"/>
    </source>
</evidence>
<gene>
    <name evidence="3" type="ORF">D8M04_00480</name>
</gene>
<dbReference type="Proteomes" id="UP000270219">
    <property type="component" value="Unassembled WGS sequence"/>
</dbReference>
<dbReference type="RefSeq" id="WP_121520326.1">
    <property type="nucleotide sequence ID" value="NZ_RCHR01000001.1"/>
</dbReference>
<dbReference type="InterPro" id="IPR025052">
    <property type="entry name" value="DUF3967"/>
</dbReference>
<evidence type="ECO:0000313" key="3">
    <source>
        <dbReference type="EMBL" id="RLL47791.1"/>
    </source>
</evidence>
<protein>
    <recommendedName>
        <fullName evidence="2">DUF3967 domain-containing protein</fullName>
    </recommendedName>
</protein>
<dbReference type="AlphaFoldDB" id="A0A498D9Z7"/>
<evidence type="ECO:0000256" key="1">
    <source>
        <dbReference type="SAM" id="Coils"/>
    </source>
</evidence>
<accession>A0A498D9Z7</accession>
<organism evidence="3 4">
    <name type="scientific">Oceanobacillus piezotolerans</name>
    <dbReference type="NCBI Taxonomy" id="2448030"/>
    <lineage>
        <taxon>Bacteria</taxon>
        <taxon>Bacillati</taxon>
        <taxon>Bacillota</taxon>
        <taxon>Bacilli</taxon>
        <taxon>Bacillales</taxon>
        <taxon>Bacillaceae</taxon>
        <taxon>Oceanobacillus</taxon>
    </lineage>
</organism>
<evidence type="ECO:0000313" key="4">
    <source>
        <dbReference type="Proteomes" id="UP000270219"/>
    </source>
</evidence>
<proteinExistence type="predicted"/>
<sequence length="192" mass="22517">MEKDIEISEKAYTTSEIATMLDMGVTTVRKYAQYLEKSGYNFVKTKHNARLYVEHDIMAIRYLKELRDKTNITVEQATSLVMKKIGNSNKTTAEDTSSVITSNTPSVEEERYTKQYEQLTELMIQQKQLIQCLIDRLDKQQEAFDERLNERDKDLMRIINEKLEAQKQIAAAEEKSKELEQKPFFSRLFKRA</sequence>
<comment type="caution">
    <text evidence="3">The sequence shown here is derived from an EMBL/GenBank/DDBJ whole genome shotgun (WGS) entry which is preliminary data.</text>
</comment>
<reference evidence="3 4" key="1">
    <citation type="submission" date="2018-10" db="EMBL/GenBank/DDBJ databases">
        <title>Oceanobacillus sp. YLB-02 draft genome.</title>
        <authorList>
            <person name="Yu L."/>
        </authorList>
    </citation>
    <scope>NUCLEOTIDE SEQUENCE [LARGE SCALE GENOMIC DNA]</scope>
    <source>
        <strain evidence="3 4">YLB-02</strain>
    </source>
</reference>
<keyword evidence="4" id="KW-1185">Reference proteome</keyword>
<dbReference type="OrthoDB" id="9429461at2"/>
<feature type="coiled-coil region" evidence="1">
    <location>
        <begin position="155"/>
        <end position="182"/>
    </location>
</feature>
<dbReference type="Gene3D" id="1.10.1660.10">
    <property type="match status" value="1"/>
</dbReference>
<keyword evidence="1" id="KW-0175">Coiled coil</keyword>
<name>A0A498D9Z7_9BACI</name>